<organism evidence="2 3">
    <name type="scientific">Mucilaginibacter psychrotolerans</name>
    <dbReference type="NCBI Taxonomy" id="1524096"/>
    <lineage>
        <taxon>Bacteria</taxon>
        <taxon>Pseudomonadati</taxon>
        <taxon>Bacteroidota</taxon>
        <taxon>Sphingobacteriia</taxon>
        <taxon>Sphingobacteriales</taxon>
        <taxon>Sphingobacteriaceae</taxon>
        <taxon>Mucilaginibacter</taxon>
    </lineage>
</organism>
<comment type="caution">
    <text evidence="2">The sequence shown here is derived from an EMBL/GenBank/DDBJ whole genome shotgun (WGS) entry which is preliminary data.</text>
</comment>
<name>A0A4Y8SDN3_9SPHI</name>
<proteinExistence type="predicted"/>
<evidence type="ECO:0000313" key="3">
    <source>
        <dbReference type="Proteomes" id="UP000297540"/>
    </source>
</evidence>
<dbReference type="EMBL" id="SOZE01000014">
    <property type="protein sequence ID" value="TFF36725.1"/>
    <property type="molecule type" value="Genomic_DNA"/>
</dbReference>
<dbReference type="Proteomes" id="UP000297540">
    <property type="component" value="Unassembled WGS sequence"/>
</dbReference>
<dbReference type="RefSeq" id="WP_133232009.1">
    <property type="nucleotide sequence ID" value="NZ_SOZE01000014.1"/>
</dbReference>
<reference evidence="2 3" key="1">
    <citation type="journal article" date="2017" name="Int. J. Syst. Evol. Microbiol.">
        <title>Mucilaginibacterpsychrotolerans sp. nov., isolated from peatlands.</title>
        <authorList>
            <person name="Deng Y."/>
            <person name="Shen L."/>
            <person name="Xu B."/>
            <person name="Liu Y."/>
            <person name="Gu Z."/>
            <person name="Liu H."/>
            <person name="Zhou Y."/>
        </authorList>
    </citation>
    <scope>NUCLEOTIDE SEQUENCE [LARGE SCALE GENOMIC DNA]</scope>
    <source>
        <strain evidence="2 3">NH7-4</strain>
    </source>
</reference>
<feature type="signal peptide" evidence="1">
    <location>
        <begin position="1"/>
        <end position="21"/>
    </location>
</feature>
<protein>
    <submittedName>
        <fullName evidence="2">Uncharacterized protein</fullName>
    </submittedName>
</protein>
<gene>
    <name evidence="2" type="ORF">E2R66_14855</name>
</gene>
<evidence type="ECO:0000256" key="1">
    <source>
        <dbReference type="SAM" id="SignalP"/>
    </source>
</evidence>
<accession>A0A4Y8SDN3</accession>
<sequence length="349" mass="38673">MKKTILAIAFTLSLSNIFAQSKVDFKPTLSPTKVEHSLYSLIALIDARSDIRHLGVVHTGISNASSMVVSPNTLSTDVQNIFNSLIGTDADHAKLFLYLRQFNYAEITGGVNEAGYCVIKAEMFARTNHYIENINTLDTLIYLNSKLDVTNRLLRTGSEIFTAFIRSTLLLAPVSGGRVYTDRDLAHIDSIEKIPLKLYNTNTYTNGVYLSYKAFKNQLPDKEITVLGNHVIEGNVQAPDEKGKLRDVKLKKIYAIVYNGTPYIATDYGFYPLTKVNGEFKFTGIAYAHTNPVDLIVDSTVTGVASNLAIGFGNELTYEMMIDHQNGHFIKLKEIPQPKTTGGGNDGWD</sequence>
<dbReference type="AlphaFoldDB" id="A0A4Y8SDN3"/>
<keyword evidence="1" id="KW-0732">Signal</keyword>
<feature type="chain" id="PRO_5021440287" evidence="1">
    <location>
        <begin position="22"/>
        <end position="349"/>
    </location>
</feature>
<dbReference type="OrthoDB" id="796315at2"/>
<keyword evidence="3" id="KW-1185">Reference proteome</keyword>
<evidence type="ECO:0000313" key="2">
    <source>
        <dbReference type="EMBL" id="TFF36725.1"/>
    </source>
</evidence>